<gene>
    <name evidence="12" type="ORF">DEA37_0014234</name>
</gene>
<evidence type="ECO:0000256" key="10">
    <source>
        <dbReference type="SAM" id="MobiDB-lite"/>
    </source>
</evidence>
<evidence type="ECO:0000256" key="9">
    <source>
        <dbReference type="ARBA" id="ARBA00023303"/>
    </source>
</evidence>
<name>A0A5J4NZP6_9TREM</name>
<keyword evidence="2" id="KW-0813">Transport</keyword>
<feature type="region of interest" description="Disordered" evidence="10">
    <location>
        <begin position="246"/>
        <end position="293"/>
    </location>
</feature>
<evidence type="ECO:0008006" key="14">
    <source>
        <dbReference type="Google" id="ProtNLM"/>
    </source>
</evidence>
<proteinExistence type="predicted"/>
<dbReference type="GO" id="GO:0030171">
    <property type="term" value="F:voltage-gated proton channel activity"/>
    <property type="evidence" value="ECO:0007669"/>
    <property type="project" value="InterPro"/>
</dbReference>
<dbReference type="AlphaFoldDB" id="A0A5J4NZP6"/>
<feature type="transmembrane region" description="Helical" evidence="11">
    <location>
        <begin position="139"/>
        <end position="158"/>
    </location>
</feature>
<evidence type="ECO:0000256" key="4">
    <source>
        <dbReference type="ARBA" id="ARBA00022692"/>
    </source>
</evidence>
<sequence>MSRYERHASGQEPRVSALIGPTGDDVDSQVIAQRKHEIRVHRSGKCILARKRLKAMFHTRKYYRAIMGLTGLEAVFVFVRLILEAESLRFPPGNTQTALVNTQLALFCVSLFILFLFVVEQPFKWWAFGSRQFCRSVMCMLDAIVCMVCFSLNIYNIHKNATRPTTELASARQLSLCGATHITNPPDTAWTFALSSGMIIVFRLWCISGYINKSILKATKETNVKLAMVQQARENAETRAARLETVIREQTKSSARNVGRNSGASNSNSRSTSKRSAQDSRASRSPPDSGEQI</sequence>
<evidence type="ECO:0000313" key="13">
    <source>
        <dbReference type="Proteomes" id="UP000324629"/>
    </source>
</evidence>
<organism evidence="12 13">
    <name type="scientific">Paragonimus westermani</name>
    <dbReference type="NCBI Taxonomy" id="34504"/>
    <lineage>
        <taxon>Eukaryota</taxon>
        <taxon>Metazoa</taxon>
        <taxon>Spiralia</taxon>
        <taxon>Lophotrochozoa</taxon>
        <taxon>Platyhelminthes</taxon>
        <taxon>Trematoda</taxon>
        <taxon>Digenea</taxon>
        <taxon>Plagiorchiida</taxon>
        <taxon>Troglotremata</taxon>
        <taxon>Troglotrematidae</taxon>
        <taxon>Paragonimus</taxon>
    </lineage>
</organism>
<keyword evidence="13" id="KW-1185">Reference proteome</keyword>
<protein>
    <recommendedName>
        <fullName evidence="14">Voltage-gated hydrogen channel 1</fullName>
    </recommendedName>
</protein>
<dbReference type="PANTHER" id="PTHR46480:SF1">
    <property type="entry name" value="VOLTAGE-GATED HYDROGEN CHANNEL 1"/>
    <property type="match status" value="1"/>
</dbReference>
<comment type="caution">
    <text evidence="12">The sequence shown here is derived from an EMBL/GenBank/DDBJ whole genome shotgun (WGS) entry which is preliminary data.</text>
</comment>
<evidence type="ECO:0000256" key="3">
    <source>
        <dbReference type="ARBA" id="ARBA00022475"/>
    </source>
</evidence>
<dbReference type="Gene3D" id="1.20.120.350">
    <property type="entry name" value="Voltage-gated potassium channels. Chain C"/>
    <property type="match status" value="1"/>
</dbReference>
<evidence type="ECO:0000256" key="1">
    <source>
        <dbReference type="ARBA" id="ARBA00004651"/>
    </source>
</evidence>
<evidence type="ECO:0000256" key="8">
    <source>
        <dbReference type="ARBA" id="ARBA00023136"/>
    </source>
</evidence>
<reference evidence="12 13" key="1">
    <citation type="journal article" date="2019" name="Gigascience">
        <title>Whole-genome sequence of the oriental lung fluke Paragonimus westermani.</title>
        <authorList>
            <person name="Oey H."/>
            <person name="Zakrzewski M."/>
            <person name="Narain K."/>
            <person name="Devi K.R."/>
            <person name="Agatsuma T."/>
            <person name="Nawaratna S."/>
            <person name="Gobert G.N."/>
            <person name="Jones M.K."/>
            <person name="Ragan M.A."/>
            <person name="McManus D.P."/>
            <person name="Krause L."/>
        </authorList>
    </citation>
    <scope>NUCLEOTIDE SEQUENCE [LARGE SCALE GENOMIC DNA]</scope>
    <source>
        <strain evidence="12 13">IND2009</strain>
    </source>
</reference>
<evidence type="ECO:0000313" key="12">
    <source>
        <dbReference type="EMBL" id="KAA3680670.1"/>
    </source>
</evidence>
<evidence type="ECO:0000256" key="5">
    <source>
        <dbReference type="ARBA" id="ARBA00022882"/>
    </source>
</evidence>
<dbReference type="GO" id="GO:0034702">
    <property type="term" value="C:monoatomic ion channel complex"/>
    <property type="evidence" value="ECO:0007669"/>
    <property type="project" value="UniProtKB-KW"/>
</dbReference>
<evidence type="ECO:0000256" key="11">
    <source>
        <dbReference type="SAM" id="Phobius"/>
    </source>
</evidence>
<keyword evidence="5" id="KW-0851">Voltage-gated channel</keyword>
<feature type="compositionally biased region" description="Low complexity" evidence="10">
    <location>
        <begin position="256"/>
        <end position="275"/>
    </location>
</feature>
<feature type="transmembrane region" description="Helical" evidence="11">
    <location>
        <begin position="62"/>
        <end position="83"/>
    </location>
</feature>
<dbReference type="Proteomes" id="UP000324629">
    <property type="component" value="Unassembled WGS sequence"/>
</dbReference>
<dbReference type="GO" id="GO:0005886">
    <property type="term" value="C:plasma membrane"/>
    <property type="evidence" value="ECO:0007669"/>
    <property type="project" value="UniProtKB-SubCell"/>
</dbReference>
<dbReference type="InterPro" id="IPR027359">
    <property type="entry name" value="Volt_channel_dom_sf"/>
</dbReference>
<dbReference type="PANTHER" id="PTHR46480">
    <property type="entry name" value="F20B24.22"/>
    <property type="match status" value="1"/>
</dbReference>
<keyword evidence="8 11" id="KW-0472">Membrane</keyword>
<accession>A0A5J4NZP6</accession>
<feature type="transmembrane region" description="Helical" evidence="11">
    <location>
        <begin position="189"/>
        <end position="211"/>
    </location>
</feature>
<keyword evidence="4 11" id="KW-0812">Transmembrane</keyword>
<keyword evidence="6 11" id="KW-1133">Transmembrane helix</keyword>
<evidence type="ECO:0000256" key="2">
    <source>
        <dbReference type="ARBA" id="ARBA00022448"/>
    </source>
</evidence>
<evidence type="ECO:0000256" key="6">
    <source>
        <dbReference type="ARBA" id="ARBA00022989"/>
    </source>
</evidence>
<keyword evidence="3" id="KW-1003">Cell membrane</keyword>
<keyword evidence="9" id="KW-0407">Ion channel</keyword>
<dbReference type="EMBL" id="QNGE01000383">
    <property type="protein sequence ID" value="KAA3680670.1"/>
    <property type="molecule type" value="Genomic_DNA"/>
</dbReference>
<keyword evidence="7" id="KW-0406">Ion transport</keyword>
<evidence type="ECO:0000256" key="7">
    <source>
        <dbReference type="ARBA" id="ARBA00023065"/>
    </source>
</evidence>
<feature type="region of interest" description="Disordered" evidence="10">
    <location>
        <begin position="1"/>
        <end position="21"/>
    </location>
</feature>
<dbReference type="InterPro" id="IPR031846">
    <property type="entry name" value="Hvcn1"/>
</dbReference>
<feature type="transmembrane region" description="Helical" evidence="11">
    <location>
        <begin position="103"/>
        <end position="119"/>
    </location>
</feature>
<comment type="subcellular location">
    <subcellularLocation>
        <location evidence="1">Cell membrane</location>
        <topology evidence="1">Multi-pass membrane protein</topology>
    </subcellularLocation>
</comment>